<keyword evidence="2" id="KW-1185">Reference proteome</keyword>
<dbReference type="EMBL" id="FMYO01000007">
    <property type="protein sequence ID" value="SDC48520.1"/>
    <property type="molecule type" value="Genomic_DNA"/>
</dbReference>
<dbReference type="AlphaFoldDB" id="A0A1G6LZ62"/>
<gene>
    <name evidence="1" type="ORF">SAMN05421732_10785</name>
</gene>
<evidence type="ECO:0000313" key="1">
    <source>
        <dbReference type="EMBL" id="SDC48520.1"/>
    </source>
</evidence>
<name>A0A1G6LZ62_9GAMM</name>
<organism evidence="1 2">
    <name type="scientific">Acinetobacter kookii</name>
    <dbReference type="NCBI Taxonomy" id="1226327"/>
    <lineage>
        <taxon>Bacteria</taxon>
        <taxon>Pseudomonadati</taxon>
        <taxon>Pseudomonadota</taxon>
        <taxon>Gammaproteobacteria</taxon>
        <taxon>Moraxellales</taxon>
        <taxon>Moraxellaceae</taxon>
        <taxon>Acinetobacter</taxon>
    </lineage>
</organism>
<reference evidence="2" key="1">
    <citation type="submission" date="2016-09" db="EMBL/GenBank/DDBJ databases">
        <authorList>
            <person name="Varghese N."/>
            <person name="Submissions S."/>
        </authorList>
    </citation>
    <scope>NUCLEOTIDE SEQUENCE [LARGE SCALE GENOMIC DNA]</scope>
    <source>
        <strain evidence="2">ANC 4667</strain>
    </source>
</reference>
<evidence type="ECO:0000313" key="2">
    <source>
        <dbReference type="Proteomes" id="UP000243468"/>
    </source>
</evidence>
<protein>
    <submittedName>
        <fullName evidence="1">Uncharacterized protein</fullName>
    </submittedName>
</protein>
<proteinExistence type="predicted"/>
<dbReference type="Proteomes" id="UP000243468">
    <property type="component" value="Unassembled WGS sequence"/>
</dbReference>
<sequence length="47" mass="5328">MDVTEKFRKMLVDDHWIDLPDAIQEGNALQSMAKTEPLIVVCNPSEV</sequence>
<accession>A0A1G6LZ62</accession>